<dbReference type="Pfam" id="PF08352">
    <property type="entry name" value="oligo_HPY"/>
    <property type="match status" value="1"/>
</dbReference>
<dbReference type="GO" id="GO:0015833">
    <property type="term" value="P:peptide transport"/>
    <property type="evidence" value="ECO:0007669"/>
    <property type="project" value="InterPro"/>
</dbReference>
<dbReference type="NCBIfam" id="TIGR01727">
    <property type="entry name" value="oligo_HPY"/>
    <property type="match status" value="1"/>
</dbReference>
<name>A0A3M8D3C6_9BACL</name>
<comment type="subcellular location">
    <subcellularLocation>
        <location evidence="1">Cell membrane</location>
        <topology evidence="1">Peripheral membrane protein</topology>
    </subcellularLocation>
</comment>
<gene>
    <name evidence="9" type="ORF">EDM56_24150</name>
</gene>
<evidence type="ECO:0000256" key="1">
    <source>
        <dbReference type="ARBA" id="ARBA00004202"/>
    </source>
</evidence>
<protein>
    <submittedName>
        <fullName evidence="9">ABC transporter ATP-binding protein</fullName>
    </submittedName>
</protein>
<dbReference type="Gene3D" id="3.40.50.300">
    <property type="entry name" value="P-loop containing nucleotide triphosphate hydrolases"/>
    <property type="match status" value="1"/>
</dbReference>
<organism evidence="9 10">
    <name type="scientific">Brevibacillus fluminis</name>
    <dbReference type="NCBI Taxonomy" id="511487"/>
    <lineage>
        <taxon>Bacteria</taxon>
        <taxon>Bacillati</taxon>
        <taxon>Bacillota</taxon>
        <taxon>Bacilli</taxon>
        <taxon>Bacillales</taxon>
        <taxon>Paenibacillaceae</taxon>
        <taxon>Brevibacillus</taxon>
    </lineage>
</organism>
<dbReference type="RefSeq" id="WP_122920491.1">
    <property type="nucleotide sequence ID" value="NZ_RHHQ01000020.1"/>
</dbReference>
<dbReference type="PROSITE" id="PS00211">
    <property type="entry name" value="ABC_TRANSPORTER_1"/>
    <property type="match status" value="1"/>
</dbReference>
<dbReference type="Pfam" id="PF00005">
    <property type="entry name" value="ABC_tran"/>
    <property type="match status" value="1"/>
</dbReference>
<keyword evidence="10" id="KW-1185">Reference proteome</keyword>
<accession>A0A3M8D3C6</accession>
<dbReference type="GO" id="GO:0005886">
    <property type="term" value="C:plasma membrane"/>
    <property type="evidence" value="ECO:0007669"/>
    <property type="project" value="UniProtKB-SubCell"/>
</dbReference>
<dbReference type="SUPFAM" id="SSF52540">
    <property type="entry name" value="P-loop containing nucleoside triphosphate hydrolases"/>
    <property type="match status" value="1"/>
</dbReference>
<dbReference type="Proteomes" id="UP000271031">
    <property type="component" value="Unassembled WGS sequence"/>
</dbReference>
<dbReference type="SMART" id="SM00382">
    <property type="entry name" value="AAA"/>
    <property type="match status" value="1"/>
</dbReference>
<keyword evidence="4" id="KW-1003">Cell membrane</keyword>
<dbReference type="FunFam" id="3.40.50.300:FF:000016">
    <property type="entry name" value="Oligopeptide ABC transporter ATP-binding component"/>
    <property type="match status" value="1"/>
</dbReference>
<evidence type="ECO:0000256" key="4">
    <source>
        <dbReference type="ARBA" id="ARBA00022475"/>
    </source>
</evidence>
<dbReference type="PANTHER" id="PTHR43297">
    <property type="entry name" value="OLIGOPEPTIDE TRANSPORT ATP-BINDING PROTEIN APPD"/>
    <property type="match status" value="1"/>
</dbReference>
<dbReference type="OrthoDB" id="9802264at2"/>
<sequence>MEHVLDVTGLTTQFSQKSSTITVVDGVTLSLKKGEALGIVGESGCGKSVTSLSIMRLLGSNATTEGRITFLGRELLTLREKEMQKLRGKEIAMIFQEPMTSLNPVLTIGKQIDEVLNKHEGLGKDESKQRAIQLLTQVGIARADEIYHEYPHRLSGGMRQRVMIALAIACNPALLIADEPTTALDVTIQAQIIDVLKRIRREKDMALMLITHDLGVIAELCDRVVVMYAGQIIETADVRTLLRVPRHPYTAGLIRSTPHKSKGLKRLYSISGTVPPPDEYPTGCRFAPRCEHAMKICFEKMPDLLPVDERTICRCWLYEQTMERPVVNV</sequence>
<evidence type="ECO:0000313" key="10">
    <source>
        <dbReference type="Proteomes" id="UP000271031"/>
    </source>
</evidence>
<dbReference type="PROSITE" id="PS50893">
    <property type="entry name" value="ABC_TRANSPORTER_2"/>
    <property type="match status" value="1"/>
</dbReference>
<dbReference type="CDD" id="cd03257">
    <property type="entry name" value="ABC_NikE_OppD_transporters"/>
    <property type="match status" value="1"/>
</dbReference>
<dbReference type="InterPro" id="IPR050388">
    <property type="entry name" value="ABC_Ni/Peptide_Import"/>
</dbReference>
<dbReference type="PANTHER" id="PTHR43297:SF2">
    <property type="entry name" value="DIPEPTIDE TRANSPORT ATP-BINDING PROTEIN DPPD"/>
    <property type="match status" value="1"/>
</dbReference>
<dbReference type="InterPro" id="IPR027417">
    <property type="entry name" value="P-loop_NTPase"/>
</dbReference>
<evidence type="ECO:0000259" key="8">
    <source>
        <dbReference type="PROSITE" id="PS50893"/>
    </source>
</evidence>
<keyword evidence="3" id="KW-0813">Transport</keyword>
<feature type="domain" description="ABC transporter" evidence="8">
    <location>
        <begin position="5"/>
        <end position="254"/>
    </location>
</feature>
<keyword evidence="6 9" id="KW-0067">ATP-binding</keyword>
<evidence type="ECO:0000256" key="6">
    <source>
        <dbReference type="ARBA" id="ARBA00022840"/>
    </source>
</evidence>
<dbReference type="InterPro" id="IPR017871">
    <property type="entry name" value="ABC_transporter-like_CS"/>
</dbReference>
<comment type="similarity">
    <text evidence="2">Belongs to the ABC transporter superfamily.</text>
</comment>
<dbReference type="EMBL" id="RHHQ01000020">
    <property type="protein sequence ID" value="RNB82413.1"/>
    <property type="molecule type" value="Genomic_DNA"/>
</dbReference>
<dbReference type="InterPro" id="IPR003593">
    <property type="entry name" value="AAA+_ATPase"/>
</dbReference>
<reference evidence="9 10" key="1">
    <citation type="submission" date="2018-10" db="EMBL/GenBank/DDBJ databases">
        <title>Phylogenomics of Brevibacillus.</title>
        <authorList>
            <person name="Dunlap C."/>
        </authorList>
    </citation>
    <scope>NUCLEOTIDE SEQUENCE [LARGE SCALE GENOMIC DNA]</scope>
    <source>
        <strain evidence="9 10">JCM 15716</strain>
    </source>
</reference>
<proteinExistence type="inferred from homology"/>
<evidence type="ECO:0000256" key="2">
    <source>
        <dbReference type="ARBA" id="ARBA00005417"/>
    </source>
</evidence>
<dbReference type="GO" id="GO:0016887">
    <property type="term" value="F:ATP hydrolysis activity"/>
    <property type="evidence" value="ECO:0007669"/>
    <property type="project" value="InterPro"/>
</dbReference>
<evidence type="ECO:0000256" key="5">
    <source>
        <dbReference type="ARBA" id="ARBA00022741"/>
    </source>
</evidence>
<dbReference type="InterPro" id="IPR013563">
    <property type="entry name" value="Oligopep_ABC_C"/>
</dbReference>
<evidence type="ECO:0000256" key="3">
    <source>
        <dbReference type="ARBA" id="ARBA00022448"/>
    </source>
</evidence>
<evidence type="ECO:0000313" key="9">
    <source>
        <dbReference type="EMBL" id="RNB82413.1"/>
    </source>
</evidence>
<dbReference type="GO" id="GO:0005524">
    <property type="term" value="F:ATP binding"/>
    <property type="evidence" value="ECO:0007669"/>
    <property type="project" value="UniProtKB-KW"/>
</dbReference>
<evidence type="ECO:0000256" key="7">
    <source>
        <dbReference type="ARBA" id="ARBA00023136"/>
    </source>
</evidence>
<comment type="caution">
    <text evidence="9">The sequence shown here is derived from an EMBL/GenBank/DDBJ whole genome shotgun (WGS) entry which is preliminary data.</text>
</comment>
<keyword evidence="5" id="KW-0547">Nucleotide-binding</keyword>
<keyword evidence="7" id="KW-0472">Membrane</keyword>
<dbReference type="AlphaFoldDB" id="A0A3M8D3C6"/>
<dbReference type="InterPro" id="IPR003439">
    <property type="entry name" value="ABC_transporter-like_ATP-bd"/>
</dbReference>